<evidence type="ECO:0000256" key="1">
    <source>
        <dbReference type="SAM" id="MobiDB-lite"/>
    </source>
</evidence>
<evidence type="ECO:0000313" key="3">
    <source>
        <dbReference type="Proteomes" id="UP001321473"/>
    </source>
</evidence>
<keyword evidence="3" id="KW-1185">Reference proteome</keyword>
<proteinExistence type="predicted"/>
<accession>A0AAQ4DCV2</accession>
<gene>
    <name evidence="2" type="ORF">V5799_028440</name>
</gene>
<dbReference type="AlphaFoldDB" id="A0AAQ4DCV2"/>
<feature type="compositionally biased region" description="Polar residues" evidence="1">
    <location>
        <begin position="14"/>
        <end position="25"/>
    </location>
</feature>
<dbReference type="Proteomes" id="UP001321473">
    <property type="component" value="Unassembled WGS sequence"/>
</dbReference>
<protein>
    <submittedName>
        <fullName evidence="2">Uncharacterized protein</fullName>
    </submittedName>
</protein>
<sequence length="76" mass="8699">MDALHPWMHENGTAEFTRQQPQQDSVKTITKKEKTKAYAEKVERKEERFPCGVSLHSATDSDSEMMTSSRLQEAQA</sequence>
<feature type="region of interest" description="Disordered" evidence="1">
    <location>
        <begin position="53"/>
        <end position="76"/>
    </location>
</feature>
<name>A0AAQ4DCV2_AMBAM</name>
<comment type="caution">
    <text evidence="2">The sequence shown here is derived from an EMBL/GenBank/DDBJ whole genome shotgun (WGS) entry which is preliminary data.</text>
</comment>
<reference evidence="2 3" key="1">
    <citation type="journal article" date="2023" name="Arcadia Sci">
        <title>De novo assembly of a long-read Amblyomma americanum tick genome.</title>
        <authorList>
            <person name="Chou S."/>
            <person name="Poskanzer K.E."/>
            <person name="Rollins M."/>
            <person name="Thuy-Boun P.S."/>
        </authorList>
    </citation>
    <scope>NUCLEOTIDE SEQUENCE [LARGE SCALE GENOMIC DNA]</scope>
    <source>
        <strain evidence="2">F_SG_1</strain>
        <tissue evidence="2">Salivary glands</tissue>
    </source>
</reference>
<feature type="compositionally biased region" description="Polar residues" evidence="1">
    <location>
        <begin position="56"/>
        <end position="76"/>
    </location>
</feature>
<dbReference type="EMBL" id="JARKHS020032303">
    <property type="protein sequence ID" value="KAK8760292.1"/>
    <property type="molecule type" value="Genomic_DNA"/>
</dbReference>
<evidence type="ECO:0000313" key="2">
    <source>
        <dbReference type="EMBL" id="KAK8760292.1"/>
    </source>
</evidence>
<feature type="region of interest" description="Disordered" evidence="1">
    <location>
        <begin position="1"/>
        <end position="32"/>
    </location>
</feature>
<organism evidence="2 3">
    <name type="scientific">Amblyomma americanum</name>
    <name type="common">Lone star tick</name>
    <dbReference type="NCBI Taxonomy" id="6943"/>
    <lineage>
        <taxon>Eukaryota</taxon>
        <taxon>Metazoa</taxon>
        <taxon>Ecdysozoa</taxon>
        <taxon>Arthropoda</taxon>
        <taxon>Chelicerata</taxon>
        <taxon>Arachnida</taxon>
        <taxon>Acari</taxon>
        <taxon>Parasitiformes</taxon>
        <taxon>Ixodida</taxon>
        <taxon>Ixodoidea</taxon>
        <taxon>Ixodidae</taxon>
        <taxon>Amblyomminae</taxon>
        <taxon>Amblyomma</taxon>
    </lineage>
</organism>